<protein>
    <submittedName>
        <fullName evidence="1">Uncharacterized protein</fullName>
    </submittedName>
</protein>
<accession>A0A6A3NTR2</accession>
<dbReference type="AlphaFoldDB" id="A0A6A3NTR2"/>
<reference evidence="1 2" key="1">
    <citation type="submission" date="2018-09" db="EMBL/GenBank/DDBJ databases">
        <title>Genomic investigation of the strawberry pathogen Phytophthora fragariae indicates pathogenicity is determined by transcriptional variation in three key races.</title>
        <authorList>
            <person name="Adams T.M."/>
            <person name="Armitage A.D."/>
            <person name="Sobczyk M.K."/>
            <person name="Bates H.J."/>
            <person name="Dunwell J.M."/>
            <person name="Nellist C.F."/>
            <person name="Harrison R.J."/>
        </authorList>
    </citation>
    <scope>NUCLEOTIDE SEQUENCE [LARGE SCALE GENOMIC DNA]</scope>
    <source>
        <strain evidence="1 2">SCRP324</strain>
    </source>
</reference>
<evidence type="ECO:0000313" key="1">
    <source>
        <dbReference type="EMBL" id="KAE9047960.1"/>
    </source>
</evidence>
<comment type="caution">
    <text evidence="1">The sequence shown here is derived from an EMBL/GenBank/DDBJ whole genome shotgun (WGS) entry which is preliminary data.</text>
</comment>
<proteinExistence type="predicted"/>
<name>A0A6A3NTR2_9STRA</name>
<gene>
    <name evidence="1" type="ORF">PR002_g744</name>
</gene>
<organism evidence="1 2">
    <name type="scientific">Phytophthora rubi</name>
    <dbReference type="NCBI Taxonomy" id="129364"/>
    <lineage>
        <taxon>Eukaryota</taxon>
        <taxon>Sar</taxon>
        <taxon>Stramenopiles</taxon>
        <taxon>Oomycota</taxon>
        <taxon>Peronosporomycetes</taxon>
        <taxon>Peronosporales</taxon>
        <taxon>Peronosporaceae</taxon>
        <taxon>Phytophthora</taxon>
    </lineage>
</organism>
<sequence length="75" mass="8216">MIRCLCCISRTPFDLPRIQHVGDLTRCTPSLTLEAISISCIREGNSLTLCSSPGMGDHLISFGGHVLRVLLFRAD</sequence>
<dbReference type="EMBL" id="QXFU01000018">
    <property type="protein sequence ID" value="KAE9047960.1"/>
    <property type="molecule type" value="Genomic_DNA"/>
</dbReference>
<evidence type="ECO:0000313" key="2">
    <source>
        <dbReference type="Proteomes" id="UP000435112"/>
    </source>
</evidence>
<dbReference type="Proteomes" id="UP000435112">
    <property type="component" value="Unassembled WGS sequence"/>
</dbReference>